<gene>
    <name evidence="2" type="primary">OSJNBa0021M10.14</name>
</gene>
<feature type="compositionally biased region" description="Basic residues" evidence="1">
    <location>
        <begin position="82"/>
        <end position="97"/>
    </location>
</feature>
<organism evidence="2 3">
    <name type="scientific">Oryza sativa subsp. japonica</name>
    <name type="common">Rice</name>
    <dbReference type="NCBI Taxonomy" id="39947"/>
    <lineage>
        <taxon>Eukaryota</taxon>
        <taxon>Viridiplantae</taxon>
        <taxon>Streptophyta</taxon>
        <taxon>Embryophyta</taxon>
        <taxon>Tracheophyta</taxon>
        <taxon>Spermatophyta</taxon>
        <taxon>Magnoliopsida</taxon>
        <taxon>Liliopsida</taxon>
        <taxon>Poales</taxon>
        <taxon>Poaceae</taxon>
        <taxon>BOP clade</taxon>
        <taxon>Oryzoideae</taxon>
        <taxon>Oryzeae</taxon>
        <taxon>Oryzinae</taxon>
        <taxon>Oryza</taxon>
        <taxon>Oryza sativa</taxon>
    </lineage>
</organism>
<evidence type="ECO:0000313" key="2">
    <source>
        <dbReference type="EMBL" id="BAD35737.1"/>
    </source>
</evidence>
<sequence>MRRDGAEQAEWLGGVSTLLYNDLAVVNRGGGAARLVEEARWTTTWWCLIWRNQRRGSVSVAVEAEAEEEVAAAVCRRRPARWRGRGGRRRSQRRPTRWRGEGRRRGVETGSAAAAVAQGERKARVWKGRARSDRESPSPPLPPISPTRRQDNEGTTPFASGKEERWVECGGFPQVDPAAQATPAASHDPIRRWQRLPVVDSTAMTVLAASHGPIRRW</sequence>
<accession>Q69TU0</accession>
<name>Q69TU0_ORYSJ</name>
<reference evidence="3" key="2">
    <citation type="journal article" date="2008" name="Nucleic Acids Res.">
        <title>The rice annotation project database (RAP-DB): 2008 update.</title>
        <authorList>
            <consortium name="The rice annotation project (RAP)"/>
        </authorList>
    </citation>
    <scope>GENOME REANNOTATION</scope>
    <source>
        <strain evidence="3">cv. Nipponbare</strain>
    </source>
</reference>
<dbReference type="Proteomes" id="UP000000763">
    <property type="component" value="Chromosome 6"/>
</dbReference>
<proteinExistence type="predicted"/>
<reference evidence="3" key="1">
    <citation type="journal article" date="2005" name="Nature">
        <title>The map-based sequence of the rice genome.</title>
        <authorList>
            <consortium name="International rice genome sequencing project (IRGSP)"/>
            <person name="Matsumoto T."/>
            <person name="Wu J."/>
            <person name="Kanamori H."/>
            <person name="Katayose Y."/>
            <person name="Fujisawa M."/>
            <person name="Namiki N."/>
            <person name="Mizuno H."/>
            <person name="Yamamoto K."/>
            <person name="Antonio B.A."/>
            <person name="Baba T."/>
            <person name="Sakata K."/>
            <person name="Nagamura Y."/>
            <person name="Aoki H."/>
            <person name="Arikawa K."/>
            <person name="Arita K."/>
            <person name="Bito T."/>
            <person name="Chiden Y."/>
            <person name="Fujitsuka N."/>
            <person name="Fukunaka R."/>
            <person name="Hamada M."/>
            <person name="Harada C."/>
            <person name="Hayashi A."/>
            <person name="Hijishita S."/>
            <person name="Honda M."/>
            <person name="Hosokawa S."/>
            <person name="Ichikawa Y."/>
            <person name="Idonuma A."/>
            <person name="Iijima M."/>
            <person name="Ikeda M."/>
            <person name="Ikeno M."/>
            <person name="Ito K."/>
            <person name="Ito S."/>
            <person name="Ito T."/>
            <person name="Ito Y."/>
            <person name="Ito Y."/>
            <person name="Iwabuchi A."/>
            <person name="Kamiya K."/>
            <person name="Karasawa W."/>
            <person name="Kurita K."/>
            <person name="Katagiri S."/>
            <person name="Kikuta A."/>
            <person name="Kobayashi H."/>
            <person name="Kobayashi N."/>
            <person name="Machita K."/>
            <person name="Maehara T."/>
            <person name="Masukawa M."/>
            <person name="Mizubayashi T."/>
            <person name="Mukai Y."/>
            <person name="Nagasaki H."/>
            <person name="Nagata Y."/>
            <person name="Naito S."/>
            <person name="Nakashima M."/>
            <person name="Nakama Y."/>
            <person name="Nakamichi Y."/>
            <person name="Nakamura M."/>
            <person name="Meguro A."/>
            <person name="Negishi M."/>
            <person name="Ohta I."/>
            <person name="Ohta T."/>
            <person name="Okamoto M."/>
            <person name="Ono N."/>
            <person name="Saji S."/>
            <person name="Sakaguchi M."/>
            <person name="Sakai K."/>
            <person name="Shibata M."/>
            <person name="Shimokawa T."/>
            <person name="Song J."/>
            <person name="Takazaki Y."/>
            <person name="Terasawa K."/>
            <person name="Tsugane M."/>
            <person name="Tsuji K."/>
            <person name="Ueda S."/>
            <person name="Waki K."/>
            <person name="Yamagata H."/>
            <person name="Yamamoto M."/>
            <person name="Yamamoto S."/>
            <person name="Yamane H."/>
            <person name="Yoshiki S."/>
            <person name="Yoshihara R."/>
            <person name="Yukawa K."/>
            <person name="Zhong H."/>
            <person name="Yano M."/>
            <person name="Yuan Q."/>
            <person name="Ouyang S."/>
            <person name="Liu J."/>
            <person name="Jones K.M."/>
            <person name="Gansberger K."/>
            <person name="Moffat K."/>
            <person name="Hill J."/>
            <person name="Bera J."/>
            <person name="Fadrosh D."/>
            <person name="Jin S."/>
            <person name="Johri S."/>
            <person name="Kim M."/>
            <person name="Overton L."/>
            <person name="Reardon M."/>
            <person name="Tsitrin T."/>
            <person name="Vuong H."/>
            <person name="Weaver B."/>
            <person name="Ciecko A."/>
            <person name="Tallon L."/>
            <person name="Jackson J."/>
            <person name="Pai G."/>
            <person name="Aken S.V."/>
            <person name="Utterback T."/>
            <person name="Reidmuller S."/>
            <person name="Feldblyum T."/>
            <person name="Hsiao J."/>
            <person name="Zismann V."/>
            <person name="Iobst S."/>
            <person name="de Vazeille A.R."/>
            <person name="Buell C.R."/>
            <person name="Ying K."/>
            <person name="Li Y."/>
            <person name="Lu T."/>
            <person name="Huang Y."/>
            <person name="Zhao Q."/>
            <person name="Feng Q."/>
            <person name="Zhang L."/>
            <person name="Zhu J."/>
            <person name="Weng Q."/>
            <person name="Mu J."/>
            <person name="Lu Y."/>
            <person name="Fan D."/>
            <person name="Liu Y."/>
            <person name="Guan J."/>
            <person name="Zhang Y."/>
            <person name="Yu S."/>
            <person name="Liu X."/>
            <person name="Zhang Y."/>
            <person name="Hong G."/>
            <person name="Han B."/>
            <person name="Choisne N."/>
            <person name="Demange N."/>
            <person name="Orjeda G."/>
            <person name="Samain S."/>
            <person name="Cattolico L."/>
            <person name="Pelletier E."/>
            <person name="Couloux A."/>
            <person name="Segurens B."/>
            <person name="Wincker P."/>
            <person name="D'Hont A."/>
            <person name="Scarpelli C."/>
            <person name="Weissenbach J."/>
            <person name="Salanoubat M."/>
            <person name="Quetier F."/>
            <person name="Yu Y."/>
            <person name="Kim H.R."/>
            <person name="Rambo T."/>
            <person name="Currie J."/>
            <person name="Collura K."/>
            <person name="Luo M."/>
            <person name="Yang T."/>
            <person name="Ammiraju J.S.S."/>
            <person name="Engler F."/>
            <person name="Soderlund C."/>
            <person name="Wing R.A."/>
            <person name="Palmer L.E."/>
            <person name="de la Bastide M."/>
            <person name="Spiegel L."/>
            <person name="Nascimento L."/>
            <person name="Zutavern T."/>
            <person name="O'Shaughnessy A."/>
            <person name="Dike S."/>
            <person name="Dedhia N."/>
            <person name="Preston R."/>
            <person name="Balija V."/>
            <person name="McCombie W.R."/>
            <person name="Chow T."/>
            <person name="Chen H."/>
            <person name="Chung M."/>
            <person name="Chen C."/>
            <person name="Shaw J."/>
            <person name="Wu H."/>
            <person name="Hsiao K."/>
            <person name="Chao Y."/>
            <person name="Chu M."/>
            <person name="Cheng C."/>
            <person name="Hour A."/>
            <person name="Lee P."/>
            <person name="Lin S."/>
            <person name="Lin Y."/>
            <person name="Liou J."/>
            <person name="Liu S."/>
            <person name="Hsing Y."/>
            <person name="Raghuvanshi S."/>
            <person name="Mohanty A."/>
            <person name="Bharti A.K."/>
            <person name="Gaur A."/>
            <person name="Gupta V."/>
            <person name="Kumar D."/>
            <person name="Ravi V."/>
            <person name="Vij S."/>
            <person name="Kapur A."/>
            <person name="Khurana P."/>
            <person name="Khurana P."/>
            <person name="Khurana J.P."/>
            <person name="Tyagi A.K."/>
            <person name="Gaikwad K."/>
            <person name="Singh A."/>
            <person name="Dalal V."/>
            <person name="Srivastava S."/>
            <person name="Dixit A."/>
            <person name="Pal A.K."/>
            <person name="Ghazi I.A."/>
            <person name="Yadav M."/>
            <person name="Pandit A."/>
            <person name="Bhargava A."/>
            <person name="Sureshbabu K."/>
            <person name="Batra K."/>
            <person name="Sharma T.R."/>
            <person name="Mohapatra T."/>
            <person name="Singh N.K."/>
            <person name="Messing J."/>
            <person name="Nelson A.B."/>
            <person name="Fuks G."/>
            <person name="Kavchok S."/>
            <person name="Keizer G."/>
            <person name="Linton E."/>
            <person name="Llaca V."/>
            <person name="Song R."/>
            <person name="Tanyolac B."/>
            <person name="Young S."/>
            <person name="Ho-Il K."/>
            <person name="Hahn J.H."/>
            <person name="Sangsakoo G."/>
            <person name="Vanavichit A."/>
            <person name="de Mattos Luiz.A.T."/>
            <person name="Zimmer P.D."/>
            <person name="Malone G."/>
            <person name="Dellagostin O."/>
            <person name="de Oliveira A.C."/>
            <person name="Bevan M."/>
            <person name="Bancroft I."/>
            <person name="Minx P."/>
            <person name="Cordum H."/>
            <person name="Wilson R."/>
            <person name="Cheng Z."/>
            <person name="Jin W."/>
            <person name="Jiang J."/>
            <person name="Leong S.A."/>
            <person name="Iwama H."/>
            <person name="Gojobori T."/>
            <person name="Itoh T."/>
            <person name="Niimura Y."/>
            <person name="Fujii Y."/>
            <person name="Habara T."/>
            <person name="Sakai H."/>
            <person name="Sato Y."/>
            <person name="Wilson G."/>
            <person name="Kumar K."/>
            <person name="McCouch S."/>
            <person name="Juretic N."/>
            <person name="Hoen D."/>
            <person name="Wright S."/>
            <person name="Bruskiewich R."/>
            <person name="Bureau T."/>
            <person name="Miyao A."/>
            <person name="Hirochika H."/>
            <person name="Nishikawa T."/>
            <person name="Kadowaki K."/>
            <person name="Sugiura M."/>
            <person name="Burr B."/>
            <person name="Sasaki T."/>
        </authorList>
    </citation>
    <scope>NUCLEOTIDE SEQUENCE [LARGE SCALE GENOMIC DNA]</scope>
    <source>
        <strain evidence="3">cv. Nipponbare</strain>
    </source>
</reference>
<evidence type="ECO:0000313" key="3">
    <source>
        <dbReference type="Proteomes" id="UP000000763"/>
    </source>
</evidence>
<dbReference type="AlphaFoldDB" id="Q69TU0"/>
<dbReference type="EMBL" id="AP004732">
    <property type="protein sequence ID" value="BAD35737.1"/>
    <property type="molecule type" value="Genomic_DNA"/>
</dbReference>
<evidence type="ECO:0000256" key="1">
    <source>
        <dbReference type="SAM" id="MobiDB-lite"/>
    </source>
</evidence>
<protein>
    <submittedName>
        <fullName evidence="2">Uncharacterized protein</fullName>
    </submittedName>
</protein>
<feature type="region of interest" description="Disordered" evidence="1">
    <location>
        <begin position="82"/>
        <end position="163"/>
    </location>
</feature>
<feature type="compositionally biased region" description="Basic and acidic residues" evidence="1">
    <location>
        <begin position="98"/>
        <end position="107"/>
    </location>
</feature>